<organism evidence="1 2">
    <name type="scientific">Ramazzottius varieornatus</name>
    <name type="common">Water bear</name>
    <name type="synonym">Tardigrade</name>
    <dbReference type="NCBI Taxonomy" id="947166"/>
    <lineage>
        <taxon>Eukaryota</taxon>
        <taxon>Metazoa</taxon>
        <taxon>Ecdysozoa</taxon>
        <taxon>Tardigrada</taxon>
        <taxon>Eutardigrada</taxon>
        <taxon>Parachela</taxon>
        <taxon>Hypsibioidea</taxon>
        <taxon>Ramazzottiidae</taxon>
        <taxon>Ramazzottius</taxon>
    </lineage>
</organism>
<proteinExistence type="predicted"/>
<name>A0A1D1VKR5_RAMVA</name>
<evidence type="ECO:0000313" key="2">
    <source>
        <dbReference type="Proteomes" id="UP000186922"/>
    </source>
</evidence>
<gene>
    <name evidence="1" type="primary">RvY_11529-1</name>
    <name evidence="1" type="synonym">RvY_11529.1</name>
    <name evidence="1" type="ORF">RvY_11529</name>
</gene>
<dbReference type="EMBL" id="BDGG01000006">
    <property type="protein sequence ID" value="GAV00723.1"/>
    <property type="molecule type" value="Genomic_DNA"/>
</dbReference>
<dbReference type="Proteomes" id="UP000186922">
    <property type="component" value="Unassembled WGS sequence"/>
</dbReference>
<protein>
    <submittedName>
        <fullName evidence="1">Uncharacterized protein</fullName>
    </submittedName>
</protein>
<reference evidence="1 2" key="1">
    <citation type="journal article" date="2016" name="Nat. Commun.">
        <title>Extremotolerant tardigrade genome and improved radiotolerance of human cultured cells by tardigrade-unique protein.</title>
        <authorList>
            <person name="Hashimoto T."/>
            <person name="Horikawa D.D."/>
            <person name="Saito Y."/>
            <person name="Kuwahara H."/>
            <person name="Kozuka-Hata H."/>
            <person name="Shin-I T."/>
            <person name="Minakuchi Y."/>
            <person name="Ohishi K."/>
            <person name="Motoyama A."/>
            <person name="Aizu T."/>
            <person name="Enomoto A."/>
            <person name="Kondo K."/>
            <person name="Tanaka S."/>
            <person name="Hara Y."/>
            <person name="Koshikawa S."/>
            <person name="Sagara H."/>
            <person name="Miura T."/>
            <person name="Yokobori S."/>
            <person name="Miyagawa K."/>
            <person name="Suzuki Y."/>
            <person name="Kubo T."/>
            <person name="Oyama M."/>
            <person name="Kohara Y."/>
            <person name="Fujiyama A."/>
            <person name="Arakawa K."/>
            <person name="Katayama T."/>
            <person name="Toyoda A."/>
            <person name="Kunieda T."/>
        </authorList>
    </citation>
    <scope>NUCLEOTIDE SEQUENCE [LARGE SCALE GENOMIC DNA]</scope>
    <source>
        <strain evidence="1 2">YOKOZUNA-1</strain>
    </source>
</reference>
<comment type="caution">
    <text evidence="1">The sequence shown here is derived from an EMBL/GenBank/DDBJ whole genome shotgun (WGS) entry which is preliminary data.</text>
</comment>
<accession>A0A1D1VKR5</accession>
<evidence type="ECO:0000313" key="1">
    <source>
        <dbReference type="EMBL" id="GAV00723.1"/>
    </source>
</evidence>
<sequence length="64" mass="7413">MDSLRPLYNYELVNSPVRIRFTSVNERLENRRVDTGKYVEMPKVIASGDRSADVNRNVLDSSRL</sequence>
<keyword evidence="2" id="KW-1185">Reference proteome</keyword>
<dbReference type="AlphaFoldDB" id="A0A1D1VKR5"/>